<comment type="subcellular location">
    <subcellularLocation>
        <location evidence="2">Cytoplasm</location>
    </subcellularLocation>
    <subcellularLocation>
        <location evidence="1">Nucleus</location>
    </subcellularLocation>
</comment>
<reference evidence="9" key="1">
    <citation type="submission" date="2014-01" db="EMBL/GenBank/DDBJ databases">
        <title>The Genome Sequence of Anopheles farauti FAR1 (V2).</title>
        <authorList>
            <consortium name="The Broad Institute Genomics Platform"/>
            <person name="Neafsey D.E."/>
            <person name="Besansky N."/>
            <person name="Howell P."/>
            <person name="Walton C."/>
            <person name="Young S.K."/>
            <person name="Zeng Q."/>
            <person name="Gargeya S."/>
            <person name="Fitzgerald M."/>
            <person name="Haas B."/>
            <person name="Abouelleil A."/>
            <person name="Allen A.W."/>
            <person name="Alvarado L."/>
            <person name="Arachchi H.M."/>
            <person name="Berlin A.M."/>
            <person name="Chapman S.B."/>
            <person name="Gainer-Dewar J."/>
            <person name="Goldberg J."/>
            <person name="Griggs A."/>
            <person name="Gujja S."/>
            <person name="Hansen M."/>
            <person name="Howarth C."/>
            <person name="Imamovic A."/>
            <person name="Ireland A."/>
            <person name="Larimer J."/>
            <person name="McCowan C."/>
            <person name="Murphy C."/>
            <person name="Pearson M."/>
            <person name="Poon T.W."/>
            <person name="Priest M."/>
            <person name="Roberts A."/>
            <person name="Saif S."/>
            <person name="Shea T."/>
            <person name="Sisk P."/>
            <person name="Sykes S."/>
            <person name="Wortman J."/>
            <person name="Nusbaum C."/>
            <person name="Birren B."/>
        </authorList>
    </citation>
    <scope>NUCLEOTIDE SEQUENCE [LARGE SCALE GENOMIC DNA]</scope>
    <source>
        <strain evidence="9">FAR1</strain>
    </source>
</reference>
<dbReference type="PANTHER" id="PTHR21664:SF1">
    <property type="entry name" value="NUDC DOMAIN-CONTAINING PROTEIN 1"/>
    <property type="match status" value="1"/>
</dbReference>
<evidence type="ECO:0000256" key="5">
    <source>
        <dbReference type="ARBA" id="ARBA00023242"/>
    </source>
</evidence>
<organism evidence="8 9">
    <name type="scientific">Anopheles farauti</name>
    <dbReference type="NCBI Taxonomy" id="69004"/>
    <lineage>
        <taxon>Eukaryota</taxon>
        <taxon>Metazoa</taxon>
        <taxon>Ecdysozoa</taxon>
        <taxon>Arthropoda</taxon>
        <taxon>Hexapoda</taxon>
        <taxon>Insecta</taxon>
        <taxon>Pterygota</taxon>
        <taxon>Neoptera</taxon>
        <taxon>Endopterygota</taxon>
        <taxon>Diptera</taxon>
        <taxon>Nematocera</taxon>
        <taxon>Culicoidea</taxon>
        <taxon>Culicidae</taxon>
        <taxon>Anophelinae</taxon>
        <taxon>Anopheles</taxon>
    </lineage>
</organism>
<dbReference type="Gene3D" id="2.60.40.790">
    <property type="match status" value="1"/>
</dbReference>
<keyword evidence="5" id="KW-0539">Nucleus</keyword>
<evidence type="ECO:0000256" key="4">
    <source>
        <dbReference type="ARBA" id="ARBA00022490"/>
    </source>
</evidence>
<dbReference type="GO" id="GO:0005737">
    <property type="term" value="C:cytoplasm"/>
    <property type="evidence" value="ECO:0007669"/>
    <property type="project" value="UniProtKB-SubCell"/>
</dbReference>
<dbReference type="PROSITE" id="PS51203">
    <property type="entry name" value="CS"/>
    <property type="match status" value="1"/>
</dbReference>
<evidence type="ECO:0000313" key="9">
    <source>
        <dbReference type="Proteomes" id="UP000075886"/>
    </source>
</evidence>
<dbReference type="InterPro" id="IPR008978">
    <property type="entry name" value="HSP20-like_chaperone"/>
</dbReference>
<dbReference type="InterPro" id="IPR037895">
    <property type="entry name" value="NUDCD1"/>
</dbReference>
<evidence type="ECO:0000256" key="6">
    <source>
        <dbReference type="SAM" id="MobiDB-lite"/>
    </source>
</evidence>
<feature type="domain" description="CS" evidence="7">
    <location>
        <begin position="285"/>
        <end position="371"/>
    </location>
</feature>
<evidence type="ECO:0000256" key="3">
    <source>
        <dbReference type="ARBA" id="ARBA00018915"/>
    </source>
</evidence>
<dbReference type="InterPro" id="IPR007052">
    <property type="entry name" value="CS_dom"/>
</dbReference>
<dbReference type="VEuPathDB" id="VectorBase:AFAF004369"/>
<dbReference type="SUPFAM" id="SSF49764">
    <property type="entry name" value="HSP20-like chaperones"/>
    <property type="match status" value="1"/>
</dbReference>
<keyword evidence="4" id="KW-0963">Cytoplasm</keyword>
<dbReference type="GO" id="GO:0005634">
    <property type="term" value="C:nucleus"/>
    <property type="evidence" value="ECO:0007669"/>
    <property type="project" value="UniProtKB-SubCell"/>
</dbReference>
<keyword evidence="9" id="KW-1185">Reference proteome</keyword>
<dbReference type="PANTHER" id="PTHR21664">
    <property type="entry name" value="CHRONIC MYELOGENOUS LEUKEMIA TUMOR ANTIGEN 66"/>
    <property type="match status" value="1"/>
</dbReference>
<evidence type="ECO:0000256" key="2">
    <source>
        <dbReference type="ARBA" id="ARBA00004496"/>
    </source>
</evidence>
<evidence type="ECO:0000256" key="1">
    <source>
        <dbReference type="ARBA" id="ARBA00004123"/>
    </source>
</evidence>
<accession>A0A182Q738</accession>
<dbReference type="STRING" id="69004.A0A182Q738"/>
<dbReference type="EMBL" id="AXCN02001371">
    <property type="status" value="NOT_ANNOTATED_CDS"/>
    <property type="molecule type" value="Genomic_DNA"/>
</dbReference>
<sequence>MNDQPRNRTNIELRPDSKYLNRNHNGYKLSLDPVPTYRTDLAPSTQPDRVSPSDHRYSHLRLYGMQNHLVADPWTAGQSYYIDRSGMVQCVQCDPSCGKLRPLVAVYKLRLADRDADQRYNRSLAFPSDRLCLVCDGTGTLHVLDTGERGGGREWKPQTVVKDAALDGVLMDARWVVHSSERLLHVVTLQLARGEAVKANGNGAQTLHWSTLVQAEPGGQWTLSVTRTLGSKGYPYYCALDYQATGVLVASDHPFRFVHDSLHPVAPVDPEPAPDPEPTETTYAWERYPFTWSQSEDELSVTFAKQADVQYRVRQTANSSIQVYANDVLVVDSAKLFATIDITTACWTQDANKLELTLPKSVPGAIWPVLLPGGPDESGTDGPTEQHADPAPNLDVPLEDCDLGPDDTYYTLERIASDHTVTHSVWLGRVAPLFAVRLRADQPSAIVLRYDVDACVWQLQPSPATDGCHLRHEGTLHTFGYVQAAKQQQKYLDCAPDLSYGVICESQRSVFLYRSSYGASGAGLRHRSGTPVAVGQLQYVTLENAGEIVGVSCANRSMLLLTERAVVAVQVSPDEE</sequence>
<dbReference type="Proteomes" id="UP000075886">
    <property type="component" value="Unassembled WGS sequence"/>
</dbReference>
<proteinExistence type="predicted"/>
<evidence type="ECO:0000259" key="7">
    <source>
        <dbReference type="PROSITE" id="PS51203"/>
    </source>
</evidence>
<protein>
    <recommendedName>
        <fullName evidence="3">NudC domain-containing protein 1</fullName>
    </recommendedName>
</protein>
<feature type="region of interest" description="Disordered" evidence="6">
    <location>
        <begin position="370"/>
        <end position="395"/>
    </location>
</feature>
<evidence type="ECO:0000313" key="8">
    <source>
        <dbReference type="EnsemblMetazoa" id="AFAF004369-PA"/>
    </source>
</evidence>
<name>A0A182Q738_9DIPT</name>
<dbReference type="EnsemblMetazoa" id="AFAF004369-RA">
    <property type="protein sequence ID" value="AFAF004369-PA"/>
    <property type="gene ID" value="AFAF004369"/>
</dbReference>
<reference evidence="8" key="2">
    <citation type="submission" date="2020-05" db="UniProtKB">
        <authorList>
            <consortium name="EnsemblMetazoa"/>
        </authorList>
    </citation>
    <scope>IDENTIFICATION</scope>
    <source>
        <strain evidence="8">FAR1</strain>
    </source>
</reference>
<dbReference type="AlphaFoldDB" id="A0A182Q738"/>